<dbReference type="Proteomes" id="UP001279734">
    <property type="component" value="Unassembled WGS sequence"/>
</dbReference>
<dbReference type="AlphaFoldDB" id="A0AAD3XKK8"/>
<feature type="signal peptide" evidence="1">
    <location>
        <begin position="1"/>
        <end position="22"/>
    </location>
</feature>
<gene>
    <name evidence="2" type="ORF">Nepgr_009685</name>
</gene>
<name>A0AAD3XKK8_NEPGR</name>
<keyword evidence="1" id="KW-0732">Signal</keyword>
<evidence type="ECO:0000313" key="2">
    <source>
        <dbReference type="EMBL" id="GMH07845.1"/>
    </source>
</evidence>
<comment type="caution">
    <text evidence="2">The sequence shown here is derived from an EMBL/GenBank/DDBJ whole genome shotgun (WGS) entry which is preliminary data.</text>
</comment>
<reference evidence="2" key="1">
    <citation type="submission" date="2023-05" db="EMBL/GenBank/DDBJ databases">
        <title>Nepenthes gracilis genome sequencing.</title>
        <authorList>
            <person name="Fukushima K."/>
        </authorList>
    </citation>
    <scope>NUCLEOTIDE SEQUENCE</scope>
    <source>
        <strain evidence="2">SING2019-196</strain>
    </source>
</reference>
<evidence type="ECO:0000256" key="1">
    <source>
        <dbReference type="SAM" id="SignalP"/>
    </source>
</evidence>
<feature type="chain" id="PRO_5042108902" evidence="1">
    <location>
        <begin position="23"/>
        <end position="81"/>
    </location>
</feature>
<organism evidence="2 3">
    <name type="scientific">Nepenthes gracilis</name>
    <name type="common">Slender pitcher plant</name>
    <dbReference type="NCBI Taxonomy" id="150966"/>
    <lineage>
        <taxon>Eukaryota</taxon>
        <taxon>Viridiplantae</taxon>
        <taxon>Streptophyta</taxon>
        <taxon>Embryophyta</taxon>
        <taxon>Tracheophyta</taxon>
        <taxon>Spermatophyta</taxon>
        <taxon>Magnoliopsida</taxon>
        <taxon>eudicotyledons</taxon>
        <taxon>Gunneridae</taxon>
        <taxon>Pentapetalae</taxon>
        <taxon>Caryophyllales</taxon>
        <taxon>Nepenthaceae</taxon>
        <taxon>Nepenthes</taxon>
    </lineage>
</organism>
<proteinExistence type="predicted"/>
<keyword evidence="3" id="KW-1185">Reference proteome</keyword>
<evidence type="ECO:0000313" key="3">
    <source>
        <dbReference type="Proteomes" id="UP001279734"/>
    </source>
</evidence>
<sequence>MQYIYFSWFVVIPLMIPQPISAKGPLSYKGTLSSCVAVELLVLFEMGDEYKDKEPLSEKAYCEKCPGCKVKRVKETQQVCL</sequence>
<dbReference type="EMBL" id="BSYO01000007">
    <property type="protein sequence ID" value="GMH07845.1"/>
    <property type="molecule type" value="Genomic_DNA"/>
</dbReference>
<accession>A0AAD3XKK8</accession>
<protein>
    <submittedName>
        <fullName evidence="2">Uncharacterized protein</fullName>
    </submittedName>
</protein>